<protein>
    <submittedName>
        <fullName evidence="2">Uncharacterized protein</fullName>
    </submittedName>
</protein>
<proteinExistence type="predicted"/>
<name>A0A810Q188_9FIRM</name>
<keyword evidence="1" id="KW-0812">Transmembrane</keyword>
<evidence type="ECO:0000256" key="1">
    <source>
        <dbReference type="SAM" id="Phobius"/>
    </source>
</evidence>
<keyword evidence="2" id="KW-0614">Plasmid</keyword>
<feature type="transmembrane region" description="Helical" evidence="1">
    <location>
        <begin position="5"/>
        <end position="22"/>
    </location>
</feature>
<dbReference type="RefSeq" id="WP_212821879.1">
    <property type="nucleotide sequence ID" value="NZ_AP023416.1"/>
</dbReference>
<accession>A0A810Q188</accession>
<feature type="transmembrane region" description="Helical" evidence="1">
    <location>
        <begin position="34"/>
        <end position="58"/>
    </location>
</feature>
<geneLocation type="plasmid" evidence="2 3">
    <name>pMM35_01</name>
</geneLocation>
<gene>
    <name evidence="2" type="ORF">MM35RIKEN_22290</name>
</gene>
<sequence>MKKVWTYFAIGCVVAIIGMFFSDICGDFFNGMDYGSACVLGIGMYLCVVVVTCTGIIVSKISSKPNEDTPEEKEE</sequence>
<keyword evidence="3" id="KW-1185">Reference proteome</keyword>
<evidence type="ECO:0000313" key="3">
    <source>
        <dbReference type="Proteomes" id="UP000681343"/>
    </source>
</evidence>
<evidence type="ECO:0000313" key="2">
    <source>
        <dbReference type="EMBL" id="BCK80037.1"/>
    </source>
</evidence>
<dbReference type="Proteomes" id="UP000681343">
    <property type="component" value="Plasmid pMM35_01"/>
</dbReference>
<dbReference type="AlphaFoldDB" id="A0A810Q188"/>
<dbReference type="EMBL" id="AP023416">
    <property type="protein sequence ID" value="BCK80037.1"/>
    <property type="molecule type" value="Genomic_DNA"/>
</dbReference>
<keyword evidence="1" id="KW-1133">Transmembrane helix</keyword>
<keyword evidence="1" id="KW-0472">Membrane</keyword>
<organism evidence="2 3">
    <name type="scientific">Vescimonas fastidiosa</name>
    <dbReference type="NCBI Taxonomy" id="2714353"/>
    <lineage>
        <taxon>Bacteria</taxon>
        <taxon>Bacillati</taxon>
        <taxon>Bacillota</taxon>
        <taxon>Clostridia</taxon>
        <taxon>Eubacteriales</taxon>
        <taxon>Oscillospiraceae</taxon>
        <taxon>Vescimonas</taxon>
    </lineage>
</organism>
<dbReference type="KEGG" id="vfa:MM35RIKEN_22290"/>
<reference evidence="2" key="1">
    <citation type="submission" date="2020-09" db="EMBL/GenBank/DDBJ databases">
        <title>New species isolated from human feces.</title>
        <authorList>
            <person name="Kitahara M."/>
            <person name="Shigeno Y."/>
            <person name="Shime M."/>
            <person name="Matsumoto Y."/>
            <person name="Nakamura S."/>
            <person name="Motooka D."/>
            <person name="Fukuoka S."/>
            <person name="Nishikawa H."/>
            <person name="Benno Y."/>
        </authorList>
    </citation>
    <scope>NUCLEOTIDE SEQUENCE</scope>
    <source>
        <strain evidence="2">MM35</strain>
        <plasmid evidence="2">pMM35_01</plasmid>
    </source>
</reference>